<evidence type="ECO:0000313" key="2">
    <source>
        <dbReference type="EMBL" id="MCW8086391.1"/>
    </source>
</evidence>
<organism evidence="2 3">
    <name type="scientific">Sabulicella glaciei</name>
    <dbReference type="NCBI Taxonomy" id="2984948"/>
    <lineage>
        <taxon>Bacteria</taxon>
        <taxon>Pseudomonadati</taxon>
        <taxon>Pseudomonadota</taxon>
        <taxon>Alphaproteobacteria</taxon>
        <taxon>Acetobacterales</taxon>
        <taxon>Acetobacteraceae</taxon>
        <taxon>Sabulicella</taxon>
    </lineage>
</organism>
<sequence>MSPGALALKGAVLAYQWTVRPVIGCNCRFLPSCSDYALEAIAKHGALHGSVLSTRRILRCNPWHPGGLDPVPPARD</sequence>
<protein>
    <recommendedName>
        <fullName evidence="1">Putative membrane protein insertion efficiency factor</fullName>
    </recommendedName>
</protein>
<keyword evidence="1" id="KW-0472">Membrane</keyword>
<dbReference type="RefSeq" id="WP_301590411.1">
    <property type="nucleotide sequence ID" value="NZ_JAPFQI010000008.1"/>
</dbReference>
<reference evidence="2 3" key="1">
    <citation type="submission" date="2022-10" db="EMBL/GenBank/DDBJ databases">
        <title>Roseococcus glaciei nov., sp. nov., isolated from glacier.</title>
        <authorList>
            <person name="Liu Q."/>
            <person name="Xin Y.-H."/>
        </authorList>
    </citation>
    <scope>NUCLEOTIDE SEQUENCE [LARGE SCALE GENOMIC DNA]</scope>
    <source>
        <strain evidence="2 3">MDT2-1-1</strain>
    </source>
</reference>
<name>A0ABT3NW64_9PROT</name>
<dbReference type="Proteomes" id="UP001526430">
    <property type="component" value="Unassembled WGS sequence"/>
</dbReference>
<comment type="subcellular location">
    <subcellularLocation>
        <location evidence="1">Cell membrane</location>
        <topology evidence="1">Peripheral membrane protein</topology>
        <orientation evidence="1">Cytoplasmic side</orientation>
    </subcellularLocation>
</comment>
<dbReference type="EMBL" id="JAPFQI010000008">
    <property type="protein sequence ID" value="MCW8086391.1"/>
    <property type="molecule type" value="Genomic_DNA"/>
</dbReference>
<dbReference type="HAMAP" id="MF_00386">
    <property type="entry name" value="UPF0161_YidD"/>
    <property type="match status" value="1"/>
</dbReference>
<dbReference type="NCBIfam" id="TIGR00278">
    <property type="entry name" value="membrane protein insertion efficiency factor YidD"/>
    <property type="match status" value="1"/>
</dbReference>
<dbReference type="PANTHER" id="PTHR33383:SF1">
    <property type="entry name" value="MEMBRANE PROTEIN INSERTION EFFICIENCY FACTOR-RELATED"/>
    <property type="match status" value="1"/>
</dbReference>
<dbReference type="InterPro" id="IPR002696">
    <property type="entry name" value="Membr_insert_effic_factor_YidD"/>
</dbReference>
<evidence type="ECO:0000256" key="1">
    <source>
        <dbReference type="HAMAP-Rule" id="MF_00386"/>
    </source>
</evidence>
<comment type="function">
    <text evidence="1">Could be involved in insertion of integral membrane proteins into the membrane.</text>
</comment>
<comment type="similarity">
    <text evidence="1">Belongs to the UPF0161 family.</text>
</comment>
<accession>A0ABT3NW64</accession>
<gene>
    <name evidence="2" type="primary">yidD</name>
    <name evidence="2" type="ORF">OF850_12185</name>
</gene>
<proteinExistence type="inferred from homology"/>
<keyword evidence="3" id="KW-1185">Reference proteome</keyword>
<keyword evidence="1" id="KW-1003">Cell membrane</keyword>
<dbReference type="SMART" id="SM01234">
    <property type="entry name" value="Haemolytic"/>
    <property type="match status" value="1"/>
</dbReference>
<evidence type="ECO:0000313" key="3">
    <source>
        <dbReference type="Proteomes" id="UP001526430"/>
    </source>
</evidence>
<comment type="caution">
    <text evidence="2">The sequence shown here is derived from an EMBL/GenBank/DDBJ whole genome shotgun (WGS) entry which is preliminary data.</text>
</comment>
<dbReference type="Pfam" id="PF01809">
    <property type="entry name" value="YidD"/>
    <property type="match status" value="1"/>
</dbReference>
<dbReference type="PANTHER" id="PTHR33383">
    <property type="entry name" value="MEMBRANE PROTEIN INSERTION EFFICIENCY FACTOR-RELATED"/>
    <property type="match status" value="1"/>
</dbReference>